<accession>A0AAW0CES5</accession>
<evidence type="ECO:0000313" key="1">
    <source>
        <dbReference type="EMBL" id="KAK7037557.1"/>
    </source>
</evidence>
<evidence type="ECO:0000313" key="2">
    <source>
        <dbReference type="Proteomes" id="UP001383192"/>
    </source>
</evidence>
<name>A0AAW0CES5_9AGAR</name>
<dbReference type="EMBL" id="JAYKXP010000046">
    <property type="protein sequence ID" value="KAK7037557.1"/>
    <property type="molecule type" value="Genomic_DNA"/>
</dbReference>
<organism evidence="1 2">
    <name type="scientific">Paramarasmius palmivorus</name>
    <dbReference type="NCBI Taxonomy" id="297713"/>
    <lineage>
        <taxon>Eukaryota</taxon>
        <taxon>Fungi</taxon>
        <taxon>Dikarya</taxon>
        <taxon>Basidiomycota</taxon>
        <taxon>Agaricomycotina</taxon>
        <taxon>Agaricomycetes</taxon>
        <taxon>Agaricomycetidae</taxon>
        <taxon>Agaricales</taxon>
        <taxon>Marasmiineae</taxon>
        <taxon>Marasmiaceae</taxon>
        <taxon>Paramarasmius</taxon>
    </lineage>
</organism>
<keyword evidence="2" id="KW-1185">Reference proteome</keyword>
<gene>
    <name evidence="1" type="ORF">VNI00_011049</name>
</gene>
<sequence>MAPLQTSSAFPSPVEPSAIDIHHTTSSHWQSSLSTSTKGPGFINTPPFVASPPRPISCSPSGSEQDEIGSRLLVLCSIGKRPGSTPPTPILQTSSAQLYKRWIVYLGKDPDMGLYVHGIFINWQGGAAEYLKEGSKEHLIWRPFENVVIANEYYRECESTGIFKILRRPSNDFTHYIVQEGMHPGVYSSKTDLVTRGLRYRGGIVEVFIGTTLDAEDRYNQLIRQRKISTLSCIDISDDCM</sequence>
<comment type="caution">
    <text evidence="1">The sequence shown here is derived from an EMBL/GenBank/DDBJ whole genome shotgun (WGS) entry which is preliminary data.</text>
</comment>
<proteinExistence type="predicted"/>
<reference evidence="1 2" key="1">
    <citation type="submission" date="2024-01" db="EMBL/GenBank/DDBJ databases">
        <title>A draft genome for a cacao thread blight-causing isolate of Paramarasmius palmivorus.</title>
        <authorList>
            <person name="Baruah I.K."/>
            <person name="Bukari Y."/>
            <person name="Amoako-Attah I."/>
            <person name="Meinhardt L.W."/>
            <person name="Bailey B.A."/>
            <person name="Cohen S.P."/>
        </authorList>
    </citation>
    <scope>NUCLEOTIDE SEQUENCE [LARGE SCALE GENOMIC DNA]</scope>
    <source>
        <strain evidence="1 2">GH-12</strain>
    </source>
</reference>
<dbReference type="AlphaFoldDB" id="A0AAW0CES5"/>
<protein>
    <submittedName>
        <fullName evidence="1">Uncharacterized protein</fullName>
    </submittedName>
</protein>
<dbReference type="Proteomes" id="UP001383192">
    <property type="component" value="Unassembled WGS sequence"/>
</dbReference>